<accession>A0AAX4HAZ1</accession>
<reference evidence="4 5" key="1">
    <citation type="submission" date="2023-10" db="EMBL/GenBank/DDBJ databases">
        <title>Draft Genome Sequence of Candida saopaulonensis from a very Premature Infant with Sepsis.</title>
        <authorList>
            <person name="Ning Y."/>
            <person name="Dai R."/>
            <person name="Xiao M."/>
            <person name="Xu Y."/>
            <person name="Yan Q."/>
            <person name="Zhang L."/>
        </authorList>
    </citation>
    <scope>NUCLEOTIDE SEQUENCE [LARGE SCALE GENOMIC DNA]</scope>
    <source>
        <strain evidence="4 5">19XY460</strain>
    </source>
</reference>
<comment type="similarity">
    <text evidence="1">Belongs to the nudE family.</text>
</comment>
<dbReference type="GO" id="GO:0007020">
    <property type="term" value="P:microtubule nucleation"/>
    <property type="evidence" value="ECO:0007669"/>
    <property type="project" value="TreeGrafter"/>
</dbReference>
<dbReference type="PANTHER" id="PTHR10921">
    <property type="entry name" value="NUCLEAR DISTRIBUTION PROTEIN NUDE HOMOLOG 1"/>
    <property type="match status" value="1"/>
</dbReference>
<dbReference type="Proteomes" id="UP001338582">
    <property type="component" value="Chromosome 3"/>
</dbReference>
<dbReference type="InterPro" id="IPR033494">
    <property type="entry name" value="NUDE"/>
</dbReference>
<proteinExistence type="inferred from homology"/>
<dbReference type="AlphaFoldDB" id="A0AAX4HAZ1"/>
<name>A0AAX4HAZ1_9ASCO</name>
<evidence type="ECO:0000313" key="5">
    <source>
        <dbReference type="Proteomes" id="UP001338582"/>
    </source>
</evidence>
<dbReference type="GO" id="GO:0051642">
    <property type="term" value="P:centrosome localization"/>
    <property type="evidence" value="ECO:0007669"/>
    <property type="project" value="TreeGrafter"/>
</dbReference>
<evidence type="ECO:0000313" key="4">
    <source>
        <dbReference type="EMBL" id="WPK25700.1"/>
    </source>
</evidence>
<dbReference type="Gene3D" id="6.10.250.1080">
    <property type="match status" value="1"/>
</dbReference>
<dbReference type="GO" id="GO:0047496">
    <property type="term" value="P:vesicle transport along microtubule"/>
    <property type="evidence" value="ECO:0007669"/>
    <property type="project" value="TreeGrafter"/>
</dbReference>
<evidence type="ECO:0000256" key="2">
    <source>
        <dbReference type="ARBA" id="ARBA00023054"/>
    </source>
</evidence>
<protein>
    <submittedName>
        <fullName evidence="4">Uncharacterized protein</fullName>
    </submittedName>
</protein>
<feature type="coiled-coil region" evidence="3">
    <location>
        <begin position="15"/>
        <end position="148"/>
    </location>
</feature>
<dbReference type="EMBL" id="CP138896">
    <property type="protein sequence ID" value="WPK25700.1"/>
    <property type="molecule type" value="Genomic_DNA"/>
</dbReference>
<dbReference type="KEGG" id="asau:88174089"/>
<dbReference type="PANTHER" id="PTHR10921:SF1">
    <property type="entry name" value="NUCLEAR DISTRIBUTION PROTEIN NUDE HOMOLOG"/>
    <property type="match status" value="1"/>
</dbReference>
<keyword evidence="2 3" id="KW-0175">Coiled coil</keyword>
<dbReference type="RefSeq" id="XP_062878082.1">
    <property type="nucleotide sequence ID" value="XM_063022012.1"/>
</dbReference>
<keyword evidence="5" id="KW-1185">Reference proteome</keyword>
<evidence type="ECO:0000256" key="1">
    <source>
        <dbReference type="ARBA" id="ARBA00007429"/>
    </source>
</evidence>
<sequence length="324" mass="36457">MTLAGSEDAVMQQKMIELERELIEFQESSKELEQALEEELQSLETRNALLLAQVQEKDQKIRELTQNIASLNKELVEQTLLAADQVSEQEKEISDLKHKLVHMEILNDDMLSQDRVLESKYQLATQFNNELLEKIALVENELDLERQASARQRLIISNLENAAQACEIAKVDKVYKVERQSISLKNTRRVSTIDDFSFADGTVLDIGEMLASEPPKTSGGMPHSESLMLFHELYSRSSMLRQKVGEVNSTLALKSPSTTQLTKQTTASGALTPTTPLSPLYFPDISLSVEARAIPANQVYEKPTPPLTRKKTTLRTLVKGFIRV</sequence>
<dbReference type="GO" id="GO:0007059">
    <property type="term" value="P:chromosome segregation"/>
    <property type="evidence" value="ECO:0007669"/>
    <property type="project" value="TreeGrafter"/>
</dbReference>
<organism evidence="4 5">
    <name type="scientific">Australozyma saopauloensis</name>
    <dbReference type="NCBI Taxonomy" id="291208"/>
    <lineage>
        <taxon>Eukaryota</taxon>
        <taxon>Fungi</taxon>
        <taxon>Dikarya</taxon>
        <taxon>Ascomycota</taxon>
        <taxon>Saccharomycotina</taxon>
        <taxon>Pichiomycetes</taxon>
        <taxon>Metschnikowiaceae</taxon>
        <taxon>Australozyma</taxon>
    </lineage>
</organism>
<dbReference type="GO" id="GO:0000132">
    <property type="term" value="P:establishment of mitotic spindle orientation"/>
    <property type="evidence" value="ECO:0007669"/>
    <property type="project" value="TreeGrafter"/>
</dbReference>
<gene>
    <name evidence="4" type="ORF">PUMCH_003025</name>
</gene>
<dbReference type="GO" id="GO:0005871">
    <property type="term" value="C:kinesin complex"/>
    <property type="evidence" value="ECO:0007669"/>
    <property type="project" value="TreeGrafter"/>
</dbReference>
<dbReference type="GO" id="GO:0000776">
    <property type="term" value="C:kinetochore"/>
    <property type="evidence" value="ECO:0007669"/>
    <property type="project" value="TreeGrafter"/>
</dbReference>
<dbReference type="GeneID" id="88174089"/>
<evidence type="ECO:0000256" key="3">
    <source>
        <dbReference type="SAM" id="Coils"/>
    </source>
</evidence>
<dbReference type="GO" id="GO:0008017">
    <property type="term" value="F:microtubule binding"/>
    <property type="evidence" value="ECO:0007669"/>
    <property type="project" value="InterPro"/>
</dbReference>